<reference evidence="2" key="1">
    <citation type="journal article" date="2019" name="Int. J. Syst. Evol. Microbiol.">
        <title>The Global Catalogue of Microorganisms (GCM) 10K type strain sequencing project: providing services to taxonomists for standard genome sequencing and annotation.</title>
        <authorList>
            <consortium name="The Broad Institute Genomics Platform"/>
            <consortium name="The Broad Institute Genome Sequencing Center for Infectious Disease"/>
            <person name="Wu L."/>
            <person name="Ma J."/>
        </authorList>
    </citation>
    <scope>NUCLEOTIDE SEQUENCE [LARGE SCALE GENOMIC DNA]</scope>
    <source>
        <strain evidence="2">CCUG 62952</strain>
    </source>
</reference>
<proteinExistence type="predicted"/>
<protein>
    <submittedName>
        <fullName evidence="1">Four helix bundle protein</fullName>
    </submittedName>
</protein>
<name>A0ABW3D2B6_9FLAO</name>
<dbReference type="Proteomes" id="UP001596978">
    <property type="component" value="Unassembled WGS sequence"/>
</dbReference>
<evidence type="ECO:0000313" key="1">
    <source>
        <dbReference type="EMBL" id="MFD0863437.1"/>
    </source>
</evidence>
<organism evidence="1 2">
    <name type="scientific">Sungkyunkwania multivorans</name>
    <dbReference type="NCBI Taxonomy" id="1173618"/>
    <lineage>
        <taxon>Bacteria</taxon>
        <taxon>Pseudomonadati</taxon>
        <taxon>Bacteroidota</taxon>
        <taxon>Flavobacteriia</taxon>
        <taxon>Flavobacteriales</taxon>
        <taxon>Flavobacteriaceae</taxon>
        <taxon>Sungkyunkwania</taxon>
    </lineage>
</organism>
<dbReference type="CDD" id="cd16377">
    <property type="entry name" value="23S_rRNA_IVP_like"/>
    <property type="match status" value="1"/>
</dbReference>
<sequence>MRNFRELDVWNDSIAFVKLAYLHISDFPKEEKFGFKSQIARAVVSIPSNIAEGCSRNSQREFSRFWQIALESSYELETQLHISKEIGILSEEKYTLLVIELNRIQKRMNSLRKYAD</sequence>
<dbReference type="Gene3D" id="1.20.1440.60">
    <property type="entry name" value="23S rRNA-intervening sequence"/>
    <property type="match status" value="1"/>
</dbReference>
<dbReference type="SUPFAM" id="SSF158446">
    <property type="entry name" value="IVS-encoded protein-like"/>
    <property type="match status" value="1"/>
</dbReference>
<comment type="caution">
    <text evidence="1">The sequence shown here is derived from an EMBL/GenBank/DDBJ whole genome shotgun (WGS) entry which is preliminary data.</text>
</comment>
<dbReference type="EMBL" id="JBHTJH010000017">
    <property type="protein sequence ID" value="MFD0863437.1"/>
    <property type="molecule type" value="Genomic_DNA"/>
</dbReference>
<keyword evidence="2" id="KW-1185">Reference proteome</keyword>
<dbReference type="PANTHER" id="PTHR38471">
    <property type="entry name" value="FOUR HELIX BUNDLE PROTEIN"/>
    <property type="match status" value="1"/>
</dbReference>
<gene>
    <name evidence="1" type="ORF">ACFQ1M_14575</name>
</gene>
<accession>A0ABW3D2B6</accession>
<dbReference type="InterPro" id="IPR036583">
    <property type="entry name" value="23S_rRNA_IVS_sf"/>
</dbReference>
<dbReference type="NCBIfam" id="TIGR02436">
    <property type="entry name" value="four helix bundle protein"/>
    <property type="match status" value="1"/>
</dbReference>
<dbReference type="Pfam" id="PF05635">
    <property type="entry name" value="23S_rRNA_IVP"/>
    <property type="match status" value="1"/>
</dbReference>
<evidence type="ECO:0000313" key="2">
    <source>
        <dbReference type="Proteomes" id="UP001596978"/>
    </source>
</evidence>
<dbReference type="PANTHER" id="PTHR38471:SF2">
    <property type="entry name" value="FOUR HELIX BUNDLE PROTEIN"/>
    <property type="match status" value="1"/>
</dbReference>
<dbReference type="InterPro" id="IPR012657">
    <property type="entry name" value="23S_rRNA-intervening_sequence"/>
</dbReference>
<dbReference type="RefSeq" id="WP_386409479.1">
    <property type="nucleotide sequence ID" value="NZ_JBHTJH010000017.1"/>
</dbReference>